<dbReference type="InterPro" id="IPR004628">
    <property type="entry name" value="Man_deHydtase"/>
</dbReference>
<dbReference type="RefSeq" id="WP_149486881.1">
    <property type="nucleotide sequence ID" value="NZ_CP036150.1"/>
</dbReference>
<dbReference type="Proteomes" id="UP000324209">
    <property type="component" value="Chromosome"/>
</dbReference>
<evidence type="ECO:0000256" key="4">
    <source>
        <dbReference type="ARBA" id="ARBA00007389"/>
    </source>
</evidence>
<dbReference type="KEGG" id="ock:EXM22_12680"/>
<protein>
    <recommendedName>
        <fullName evidence="5 9">Mannonate dehydratase</fullName>
        <ecNumber evidence="5 9">4.2.1.8</ecNumber>
    </recommendedName>
    <alternativeName>
        <fullName evidence="9">D-mannonate hydro-lyase</fullName>
    </alternativeName>
</protein>
<dbReference type="GO" id="GO:0008198">
    <property type="term" value="F:ferrous iron binding"/>
    <property type="evidence" value="ECO:0007669"/>
    <property type="project" value="TreeGrafter"/>
</dbReference>
<keyword evidence="8 9" id="KW-0456">Lyase</keyword>
<dbReference type="PANTHER" id="PTHR30387:SF2">
    <property type="entry name" value="MANNONATE DEHYDRATASE"/>
    <property type="match status" value="1"/>
</dbReference>
<evidence type="ECO:0000313" key="11">
    <source>
        <dbReference type="Proteomes" id="UP000324209"/>
    </source>
</evidence>
<keyword evidence="11" id="KW-1185">Reference proteome</keyword>
<evidence type="ECO:0000313" key="10">
    <source>
        <dbReference type="EMBL" id="QEN08802.1"/>
    </source>
</evidence>
<dbReference type="Pfam" id="PF03786">
    <property type="entry name" value="UxuA"/>
    <property type="match status" value="1"/>
</dbReference>
<gene>
    <name evidence="9 10" type="primary">uxuA</name>
    <name evidence="10" type="ORF">EXM22_12680</name>
</gene>
<dbReference type="EMBL" id="CP036150">
    <property type="protein sequence ID" value="QEN08802.1"/>
    <property type="molecule type" value="Genomic_DNA"/>
</dbReference>
<evidence type="ECO:0000256" key="7">
    <source>
        <dbReference type="ARBA" id="ARBA00023211"/>
    </source>
</evidence>
<dbReference type="SUPFAM" id="SSF51658">
    <property type="entry name" value="Xylose isomerase-like"/>
    <property type="match status" value="1"/>
</dbReference>
<dbReference type="EC" id="4.2.1.8" evidence="5 9"/>
<comment type="cofactor">
    <cofactor evidence="9">
        <name>Fe(2+)</name>
        <dbReference type="ChEBI" id="CHEBI:29033"/>
    </cofactor>
    <cofactor evidence="9">
        <name>Mn(2+)</name>
        <dbReference type="ChEBI" id="CHEBI:29035"/>
    </cofactor>
</comment>
<name>A0A5C1QRU2_9SPIO</name>
<evidence type="ECO:0000256" key="8">
    <source>
        <dbReference type="ARBA" id="ARBA00023239"/>
    </source>
</evidence>
<reference evidence="10 11" key="1">
    <citation type="submission" date="2019-02" db="EMBL/GenBank/DDBJ databases">
        <title>Complete Genome Sequence and Methylome Analysis of free living Spirochaetas.</title>
        <authorList>
            <person name="Fomenkov A."/>
            <person name="Dubinina G."/>
            <person name="Leshcheva N."/>
            <person name="Mikheeva N."/>
            <person name="Grabovich M."/>
            <person name="Vincze T."/>
            <person name="Roberts R.J."/>
        </authorList>
    </citation>
    <scope>NUCLEOTIDE SEQUENCE [LARGE SCALE GENOMIC DNA]</scope>
    <source>
        <strain evidence="10 11">K2</strain>
    </source>
</reference>
<dbReference type="NCBIfam" id="TIGR00695">
    <property type="entry name" value="uxuA"/>
    <property type="match status" value="1"/>
</dbReference>
<evidence type="ECO:0000256" key="5">
    <source>
        <dbReference type="ARBA" id="ARBA00012927"/>
    </source>
</evidence>
<comment type="catalytic activity">
    <reaction evidence="1 9">
        <text>D-mannonate = 2-dehydro-3-deoxy-D-gluconate + H2O</text>
        <dbReference type="Rhea" id="RHEA:20097"/>
        <dbReference type="ChEBI" id="CHEBI:15377"/>
        <dbReference type="ChEBI" id="CHEBI:17767"/>
        <dbReference type="ChEBI" id="CHEBI:57990"/>
        <dbReference type="EC" id="4.2.1.8"/>
    </reaction>
</comment>
<dbReference type="Gene3D" id="3.20.20.150">
    <property type="entry name" value="Divalent-metal-dependent TIM barrel enzymes"/>
    <property type="match status" value="1"/>
</dbReference>
<dbReference type="GO" id="GO:0030145">
    <property type="term" value="F:manganese ion binding"/>
    <property type="evidence" value="ECO:0007669"/>
    <property type="project" value="TreeGrafter"/>
</dbReference>
<evidence type="ECO:0000256" key="6">
    <source>
        <dbReference type="ARBA" id="ARBA00023004"/>
    </source>
</evidence>
<evidence type="ECO:0000256" key="1">
    <source>
        <dbReference type="ARBA" id="ARBA00001794"/>
    </source>
</evidence>
<dbReference type="AlphaFoldDB" id="A0A5C1QRU2"/>
<dbReference type="HAMAP" id="MF_00106">
    <property type="entry name" value="UxuA"/>
    <property type="match status" value="1"/>
</dbReference>
<dbReference type="PANTHER" id="PTHR30387">
    <property type="entry name" value="MANNONATE DEHYDRATASE"/>
    <property type="match status" value="1"/>
</dbReference>
<comment type="function">
    <text evidence="2 9">Catalyzes the dehydration of D-mannonate.</text>
</comment>
<sequence length="396" mass="44878">MNLMEESFRWYGPEDPVSLEFIKQAGASSVITSLHQIPYGDPWPLDAILERKEFIEATGLKWAAVESVPVHEDIKTRTGRYEEYIENYKTSLTNLGKAGIEVVIYNFMPVLDWVRTDLRYTLEDGSECLYFDPVQFAAFEMFLLKREGAEADYTSEQIEKAKAFFATLTEEGKKDFERSLIDVFPGTKMGLSIEDVRAMLDRYKGIDREKLKEHYKLFLQAVIPAAAQAGVRMAVHPDDPPWSIMGLPRIVSCEEDVKDLLAMVDDQANGLCFCTGSYSPRKENDLPGMIKRYGSRINVAHLRSTQRNDDGSFFEANHLEGSVDMHEVVKALLEEQKARKAAGRKDWQLAFRPDHGHTMMDDLAKPQADNPGYTAIGRLRGLAEIRGLQHALSRSL</sequence>
<dbReference type="GO" id="GO:0008927">
    <property type="term" value="F:mannonate dehydratase activity"/>
    <property type="evidence" value="ECO:0007669"/>
    <property type="project" value="UniProtKB-UniRule"/>
</dbReference>
<keyword evidence="7 9" id="KW-0464">Manganese</keyword>
<keyword evidence="6 9" id="KW-0408">Iron</keyword>
<dbReference type="InterPro" id="IPR036237">
    <property type="entry name" value="Xyl_isomerase-like_sf"/>
</dbReference>
<dbReference type="OrthoDB" id="9780250at2"/>
<comment type="pathway">
    <text evidence="3 9">Carbohydrate metabolism; pentose and glucuronate interconversion.</text>
</comment>
<proteinExistence type="inferred from homology"/>
<evidence type="ECO:0000256" key="2">
    <source>
        <dbReference type="ARBA" id="ARBA00002713"/>
    </source>
</evidence>
<dbReference type="PIRSF" id="PIRSF016049">
    <property type="entry name" value="Man_dehyd"/>
    <property type="match status" value="1"/>
</dbReference>
<dbReference type="NCBIfam" id="NF003027">
    <property type="entry name" value="PRK03906.1"/>
    <property type="match status" value="1"/>
</dbReference>
<accession>A0A5C1QRU2</accession>
<organism evidence="10 11">
    <name type="scientific">Oceanispirochaeta crateris</name>
    <dbReference type="NCBI Taxonomy" id="2518645"/>
    <lineage>
        <taxon>Bacteria</taxon>
        <taxon>Pseudomonadati</taxon>
        <taxon>Spirochaetota</taxon>
        <taxon>Spirochaetia</taxon>
        <taxon>Spirochaetales</taxon>
        <taxon>Spirochaetaceae</taxon>
        <taxon>Oceanispirochaeta</taxon>
    </lineage>
</organism>
<dbReference type="UniPathway" id="UPA00246"/>
<evidence type="ECO:0000256" key="3">
    <source>
        <dbReference type="ARBA" id="ARBA00004892"/>
    </source>
</evidence>
<dbReference type="GO" id="GO:0042840">
    <property type="term" value="P:D-glucuronate catabolic process"/>
    <property type="evidence" value="ECO:0007669"/>
    <property type="project" value="TreeGrafter"/>
</dbReference>
<evidence type="ECO:0000256" key="9">
    <source>
        <dbReference type="HAMAP-Rule" id="MF_00106"/>
    </source>
</evidence>
<comment type="similarity">
    <text evidence="4 9">Belongs to the mannonate dehydratase family.</text>
</comment>